<name>A0AAD5MF76_PARTN</name>
<proteinExistence type="predicted"/>
<dbReference type="EMBL" id="JAHQIW010000211">
    <property type="protein sequence ID" value="KAJ1346714.1"/>
    <property type="molecule type" value="Genomic_DNA"/>
</dbReference>
<gene>
    <name evidence="1" type="ORF">KIN20_001603</name>
</gene>
<protein>
    <submittedName>
        <fullName evidence="1">Uncharacterized protein</fullName>
    </submittedName>
</protein>
<organism evidence="1 2">
    <name type="scientific">Parelaphostrongylus tenuis</name>
    <name type="common">Meningeal worm</name>
    <dbReference type="NCBI Taxonomy" id="148309"/>
    <lineage>
        <taxon>Eukaryota</taxon>
        <taxon>Metazoa</taxon>
        <taxon>Ecdysozoa</taxon>
        <taxon>Nematoda</taxon>
        <taxon>Chromadorea</taxon>
        <taxon>Rhabditida</taxon>
        <taxon>Rhabditina</taxon>
        <taxon>Rhabditomorpha</taxon>
        <taxon>Strongyloidea</taxon>
        <taxon>Metastrongylidae</taxon>
        <taxon>Parelaphostrongylus</taxon>
    </lineage>
</organism>
<evidence type="ECO:0000313" key="1">
    <source>
        <dbReference type="EMBL" id="KAJ1346714.1"/>
    </source>
</evidence>
<evidence type="ECO:0000313" key="2">
    <source>
        <dbReference type="Proteomes" id="UP001196413"/>
    </source>
</evidence>
<reference evidence="1" key="1">
    <citation type="submission" date="2021-06" db="EMBL/GenBank/DDBJ databases">
        <title>Parelaphostrongylus tenuis whole genome reference sequence.</title>
        <authorList>
            <person name="Garwood T.J."/>
            <person name="Larsen P.A."/>
            <person name="Fountain-Jones N.M."/>
            <person name="Garbe J.R."/>
            <person name="Macchietto M.G."/>
            <person name="Kania S.A."/>
            <person name="Gerhold R.W."/>
            <person name="Richards J.E."/>
            <person name="Wolf T.M."/>
        </authorList>
    </citation>
    <scope>NUCLEOTIDE SEQUENCE</scope>
    <source>
        <strain evidence="1">MNPRO001-30</strain>
        <tissue evidence="1">Meninges</tissue>
    </source>
</reference>
<dbReference type="AlphaFoldDB" id="A0AAD5MF76"/>
<sequence>MSGSFQAHRRAFNRMIQADEMSSHIHLQNQNRISVTNEAYRIVSGAHDYVGGSSPMGSV</sequence>
<keyword evidence="2" id="KW-1185">Reference proteome</keyword>
<comment type="caution">
    <text evidence="1">The sequence shown here is derived from an EMBL/GenBank/DDBJ whole genome shotgun (WGS) entry which is preliminary data.</text>
</comment>
<accession>A0AAD5MF76</accession>
<dbReference type="Proteomes" id="UP001196413">
    <property type="component" value="Unassembled WGS sequence"/>
</dbReference>